<dbReference type="EMBL" id="AXCM01004071">
    <property type="status" value="NOT_ANNOTATED_CDS"/>
    <property type="molecule type" value="Genomic_DNA"/>
</dbReference>
<dbReference type="STRING" id="139723.A0A182M9K0"/>
<name>A0A182M9K0_9DIPT</name>
<evidence type="ECO:0000259" key="1">
    <source>
        <dbReference type="Pfam" id="PF13349"/>
    </source>
</evidence>
<evidence type="ECO:0000313" key="2">
    <source>
        <dbReference type="EnsemblMetazoa" id="ACUA012839-PA"/>
    </source>
</evidence>
<dbReference type="AlphaFoldDB" id="A0A182M9K0"/>
<dbReference type="PANTHER" id="PTHR34094:SF1">
    <property type="entry name" value="PROTEIN FAM185A"/>
    <property type="match status" value="1"/>
</dbReference>
<organism evidence="2 3">
    <name type="scientific">Anopheles culicifacies</name>
    <dbReference type="NCBI Taxonomy" id="139723"/>
    <lineage>
        <taxon>Eukaryota</taxon>
        <taxon>Metazoa</taxon>
        <taxon>Ecdysozoa</taxon>
        <taxon>Arthropoda</taxon>
        <taxon>Hexapoda</taxon>
        <taxon>Insecta</taxon>
        <taxon>Pterygota</taxon>
        <taxon>Neoptera</taxon>
        <taxon>Endopterygota</taxon>
        <taxon>Diptera</taxon>
        <taxon>Nematocera</taxon>
        <taxon>Culicoidea</taxon>
        <taxon>Culicidae</taxon>
        <taxon>Anophelinae</taxon>
        <taxon>Anopheles</taxon>
        <taxon>culicifacies species complex</taxon>
    </lineage>
</organism>
<sequence>MIFLNVSRAALTSCIRSRTFSTTKLNWTAIKTLQEKVNPYAKIHIDCAYDLKIIPYDLLDCPDSNILKATVKQGSNVDSLAIKISDETVTITGDPNTGGTECTLEVPIKADLQIRNNGTTSIANLYSDEIEVVGTGDIETRSLRSTNITLNSTAGNVACQGITLAQNVTVTTTGNGNIILDKMQGGTVSASTEKGNISVNASYSNKSSFQTKDGDLELKSIHKDCIVRSTGGKNFVMNGFYGTLDAEVEGENVTLQLSEMVGKSSVKAVSSKVLNLNLAETVYETSAITVRSSHLTLDSTIDDQAHQRDGSSTTLGKPDAENTLHVQTGGSVVLRKMSWADSFSFNGMSQMKQQ</sequence>
<reference evidence="2" key="2">
    <citation type="submission" date="2020-05" db="UniProtKB">
        <authorList>
            <consortium name="EnsemblMetazoa"/>
        </authorList>
    </citation>
    <scope>IDENTIFICATION</scope>
    <source>
        <strain evidence="2">A-37</strain>
    </source>
</reference>
<evidence type="ECO:0000313" key="3">
    <source>
        <dbReference type="Proteomes" id="UP000075883"/>
    </source>
</evidence>
<dbReference type="Proteomes" id="UP000075883">
    <property type="component" value="Unassembled WGS sequence"/>
</dbReference>
<proteinExistence type="predicted"/>
<dbReference type="PANTHER" id="PTHR34094">
    <property type="match status" value="1"/>
</dbReference>
<dbReference type="InterPro" id="IPR025164">
    <property type="entry name" value="Toastrack_DUF4097"/>
</dbReference>
<reference evidence="3" key="1">
    <citation type="submission" date="2013-09" db="EMBL/GenBank/DDBJ databases">
        <title>The Genome Sequence of Anopheles culicifacies species A.</title>
        <authorList>
            <consortium name="The Broad Institute Genomics Platform"/>
            <person name="Neafsey D.E."/>
            <person name="Besansky N."/>
            <person name="Howell P."/>
            <person name="Walton C."/>
            <person name="Young S.K."/>
            <person name="Zeng Q."/>
            <person name="Gargeya S."/>
            <person name="Fitzgerald M."/>
            <person name="Haas B."/>
            <person name="Abouelleil A."/>
            <person name="Allen A.W."/>
            <person name="Alvarado L."/>
            <person name="Arachchi H.M."/>
            <person name="Berlin A.M."/>
            <person name="Chapman S.B."/>
            <person name="Gainer-Dewar J."/>
            <person name="Goldberg J."/>
            <person name="Griggs A."/>
            <person name="Gujja S."/>
            <person name="Hansen M."/>
            <person name="Howarth C."/>
            <person name="Imamovic A."/>
            <person name="Ireland A."/>
            <person name="Larimer J."/>
            <person name="McCowan C."/>
            <person name="Murphy C."/>
            <person name="Pearson M."/>
            <person name="Poon T.W."/>
            <person name="Priest M."/>
            <person name="Roberts A."/>
            <person name="Saif S."/>
            <person name="Shea T."/>
            <person name="Sisk P."/>
            <person name="Sykes S."/>
            <person name="Wortman J."/>
            <person name="Nusbaum C."/>
            <person name="Birren B."/>
        </authorList>
    </citation>
    <scope>NUCLEOTIDE SEQUENCE [LARGE SCALE GENOMIC DNA]</scope>
    <source>
        <strain evidence="3">A-37</strain>
    </source>
</reference>
<dbReference type="Pfam" id="PF13349">
    <property type="entry name" value="DUF4097"/>
    <property type="match status" value="1"/>
</dbReference>
<keyword evidence="3" id="KW-1185">Reference proteome</keyword>
<dbReference type="EnsemblMetazoa" id="ACUA012839-RA">
    <property type="protein sequence ID" value="ACUA012839-PA"/>
    <property type="gene ID" value="ACUA012839"/>
</dbReference>
<protein>
    <recommendedName>
        <fullName evidence="1">DUF4097 domain-containing protein</fullName>
    </recommendedName>
</protein>
<accession>A0A182M9K0</accession>
<feature type="domain" description="DUF4097" evidence="1">
    <location>
        <begin position="75"/>
        <end position="219"/>
    </location>
</feature>
<dbReference type="VEuPathDB" id="VectorBase:ACUA012839"/>